<keyword evidence="6 8" id="KW-1133">Transmembrane helix</keyword>
<proteinExistence type="predicted"/>
<feature type="transmembrane region" description="Helical" evidence="8">
    <location>
        <begin position="115"/>
        <end position="138"/>
    </location>
</feature>
<feature type="transmembrane region" description="Helical" evidence="8">
    <location>
        <begin position="310"/>
        <end position="331"/>
    </location>
</feature>
<dbReference type="EMBL" id="JBHSKF010000013">
    <property type="protein sequence ID" value="MFC5289948.1"/>
    <property type="molecule type" value="Genomic_DNA"/>
</dbReference>
<feature type="transmembrane region" description="Helical" evidence="8">
    <location>
        <begin position="66"/>
        <end position="86"/>
    </location>
</feature>
<evidence type="ECO:0000256" key="8">
    <source>
        <dbReference type="SAM" id="Phobius"/>
    </source>
</evidence>
<dbReference type="PANTHER" id="PTHR33908:SF11">
    <property type="entry name" value="MEMBRANE PROTEIN"/>
    <property type="match status" value="1"/>
</dbReference>
<dbReference type="InterPro" id="IPR050297">
    <property type="entry name" value="LipidA_mod_glycosyltrf_83"/>
</dbReference>
<accession>A0ABW0EU88</accession>
<dbReference type="GO" id="GO:0016757">
    <property type="term" value="F:glycosyltransferase activity"/>
    <property type="evidence" value="ECO:0007669"/>
    <property type="project" value="UniProtKB-KW"/>
</dbReference>
<keyword evidence="11" id="KW-1185">Reference proteome</keyword>
<feature type="transmembrane region" description="Helical" evidence="8">
    <location>
        <begin position="144"/>
        <end position="174"/>
    </location>
</feature>
<reference evidence="11" key="1">
    <citation type="journal article" date="2019" name="Int. J. Syst. Evol. Microbiol.">
        <title>The Global Catalogue of Microorganisms (GCM) 10K type strain sequencing project: providing services to taxonomists for standard genome sequencing and annotation.</title>
        <authorList>
            <consortium name="The Broad Institute Genomics Platform"/>
            <consortium name="The Broad Institute Genome Sequencing Center for Infectious Disease"/>
            <person name="Wu L."/>
            <person name="Ma J."/>
        </authorList>
    </citation>
    <scope>NUCLEOTIDE SEQUENCE [LARGE SCALE GENOMIC DNA]</scope>
    <source>
        <strain evidence="11">CCUG 59778</strain>
    </source>
</reference>
<feature type="transmembrane region" description="Helical" evidence="8">
    <location>
        <begin position="287"/>
        <end position="303"/>
    </location>
</feature>
<keyword evidence="4 10" id="KW-0808">Transferase</keyword>
<evidence type="ECO:0000313" key="10">
    <source>
        <dbReference type="EMBL" id="MFC5289948.1"/>
    </source>
</evidence>
<feature type="transmembrane region" description="Helical" evidence="8">
    <location>
        <begin position="262"/>
        <end position="281"/>
    </location>
</feature>
<dbReference type="EC" id="2.4.-.-" evidence="10"/>
<sequence length="478" mass="50789">MAWLPVFGAVAAVVGLLVAVVGRYDYHRDELYFRILEPAWGYVDQPPLTPLLARVSVALFGDTLTAVRVPAILAAAAVVVVVALLVREFGGRAGAQAMGAWGVGFAMAPLSSGHVLLTASVDVVVWLVVVLFAVKAVVREQPRWWLAVGVAVGIGFYNKYLVVLLLVGIAVAMLVTGPRGPLRSGWLWAGVGLAVVIAAPNLVYQLANGWPQLEMAGGIAEEKGPQQRLLLLPLQAVFLSPLALPVVVAGFAALVRAPRLRPFAVSYLVVLAIVLATGGFAVYTAPLLIVLFAAGCAPVVAWAGSRARRVLVGVLAVAHAAFGVVVGLPVLPIDVLRDTPVPAVSQSLRDQVGWPAYVEQIREVHRSLPEAERANTVLLTANYAEAGALDKYGADLPAVHSGHNELHSYGPPPDTATTVIIIGMDAPEIRSLFVQCDLAGQLDHGLGIDNEEQGRPILVCRQPQVPFSAVWEHWRHLD</sequence>
<feature type="transmembrane region" description="Helical" evidence="8">
    <location>
        <begin position="186"/>
        <end position="207"/>
    </location>
</feature>
<name>A0ABW0EU88_9PSEU</name>
<evidence type="ECO:0000313" key="11">
    <source>
        <dbReference type="Proteomes" id="UP001596157"/>
    </source>
</evidence>
<gene>
    <name evidence="10" type="ORF">ACFPM7_23070</name>
</gene>
<evidence type="ECO:0000256" key="7">
    <source>
        <dbReference type="ARBA" id="ARBA00023136"/>
    </source>
</evidence>
<feature type="domain" description="Glycosyltransferase RgtA/B/C/D-like" evidence="9">
    <location>
        <begin position="44"/>
        <end position="204"/>
    </location>
</feature>
<evidence type="ECO:0000256" key="3">
    <source>
        <dbReference type="ARBA" id="ARBA00022676"/>
    </source>
</evidence>
<organism evidence="10 11">
    <name type="scientific">Actinokineospora guangxiensis</name>
    <dbReference type="NCBI Taxonomy" id="1490288"/>
    <lineage>
        <taxon>Bacteria</taxon>
        <taxon>Bacillati</taxon>
        <taxon>Actinomycetota</taxon>
        <taxon>Actinomycetes</taxon>
        <taxon>Pseudonocardiales</taxon>
        <taxon>Pseudonocardiaceae</taxon>
        <taxon>Actinokineospora</taxon>
    </lineage>
</organism>
<dbReference type="RefSeq" id="WP_378249816.1">
    <property type="nucleotide sequence ID" value="NZ_JBHSKF010000013.1"/>
</dbReference>
<comment type="caution">
    <text evidence="10">The sequence shown here is derived from an EMBL/GenBank/DDBJ whole genome shotgun (WGS) entry which is preliminary data.</text>
</comment>
<dbReference type="InterPro" id="IPR038731">
    <property type="entry name" value="RgtA/B/C-like"/>
</dbReference>
<keyword evidence="2" id="KW-1003">Cell membrane</keyword>
<evidence type="ECO:0000256" key="5">
    <source>
        <dbReference type="ARBA" id="ARBA00022692"/>
    </source>
</evidence>
<keyword evidence="3 10" id="KW-0328">Glycosyltransferase</keyword>
<keyword evidence="7 8" id="KW-0472">Membrane</keyword>
<dbReference type="Pfam" id="PF13231">
    <property type="entry name" value="PMT_2"/>
    <property type="match status" value="1"/>
</dbReference>
<comment type="subcellular location">
    <subcellularLocation>
        <location evidence="1">Cell membrane</location>
        <topology evidence="1">Multi-pass membrane protein</topology>
    </subcellularLocation>
</comment>
<dbReference type="Proteomes" id="UP001596157">
    <property type="component" value="Unassembled WGS sequence"/>
</dbReference>
<feature type="transmembrane region" description="Helical" evidence="8">
    <location>
        <begin position="234"/>
        <end position="255"/>
    </location>
</feature>
<evidence type="ECO:0000259" key="9">
    <source>
        <dbReference type="Pfam" id="PF13231"/>
    </source>
</evidence>
<keyword evidence="5 8" id="KW-0812">Transmembrane</keyword>
<evidence type="ECO:0000256" key="1">
    <source>
        <dbReference type="ARBA" id="ARBA00004651"/>
    </source>
</evidence>
<evidence type="ECO:0000256" key="6">
    <source>
        <dbReference type="ARBA" id="ARBA00022989"/>
    </source>
</evidence>
<evidence type="ECO:0000256" key="4">
    <source>
        <dbReference type="ARBA" id="ARBA00022679"/>
    </source>
</evidence>
<dbReference type="PANTHER" id="PTHR33908">
    <property type="entry name" value="MANNOSYLTRANSFERASE YKCB-RELATED"/>
    <property type="match status" value="1"/>
</dbReference>
<protein>
    <submittedName>
        <fullName evidence="10">Glycosyltransferase family 39 protein</fullName>
        <ecNumber evidence="10">2.4.-.-</ecNumber>
    </submittedName>
</protein>
<evidence type="ECO:0000256" key="2">
    <source>
        <dbReference type="ARBA" id="ARBA00022475"/>
    </source>
</evidence>